<gene>
    <name evidence="10" type="ORF">AN277_0202800</name>
</gene>
<keyword evidence="4" id="KW-1133">Transmembrane helix</keyword>
<dbReference type="SUPFAM" id="SSF81340">
    <property type="entry name" value="Clc chloride channel"/>
    <property type="match status" value="1"/>
</dbReference>
<dbReference type="EMBL" id="LJBJ02000003">
    <property type="protein sequence ID" value="OAX52546.1"/>
    <property type="molecule type" value="Genomic_DNA"/>
</dbReference>
<accession>A0A147EBJ0</accession>
<dbReference type="AlphaFoldDB" id="A0A147EBJ0"/>
<evidence type="ECO:0000256" key="1">
    <source>
        <dbReference type="ARBA" id="ARBA00004141"/>
    </source>
</evidence>
<dbReference type="GO" id="GO:0034707">
    <property type="term" value="C:chloride channel complex"/>
    <property type="evidence" value="ECO:0007669"/>
    <property type="project" value="UniProtKB-KW"/>
</dbReference>
<evidence type="ECO:0000256" key="5">
    <source>
        <dbReference type="ARBA" id="ARBA00023065"/>
    </source>
</evidence>
<dbReference type="PRINTS" id="PR00762">
    <property type="entry name" value="CLCHANNEL"/>
</dbReference>
<sequence>MTLVSAAPVFRPRLLLAMVLIGVASGLGGAAMSWTLHAVQHLCFGTAASPYTDPYSEVDGPRRVLALLIVGAVVSLLWWLLRRPQPPVQSVKGMVAGDTPVRRRPPMLRGIVNSFAQVIAVGGGASIGREVAPREIGALFAGRIGDALGLDPAQRRTMVACGAAAGLAAVYHVPLAGAGFALEILLASFTLDCAVLALGTCALATIVARLTVSPLPFYRVEALEGSWPVLLAAVAVGLVLALPALGFRRVVARVQSRRLTGWRQLLGLPLAFLLTGAVSLALPQALGNGLAAAQWAYDGGAPGTAAVLLGVKALLILATLGAGAVGGTLTPGFSLGAVAGALLGDLAALALPGTDPTPWALLGAAAFLAVSMNAPLTAILLTIGFTDQPASAFLPIVLAVAVAYACARLVTTRAETGTETGPRP</sequence>
<keyword evidence="6" id="KW-0472">Membrane</keyword>
<evidence type="ECO:0000313" key="10">
    <source>
        <dbReference type="EMBL" id="OAX52546.1"/>
    </source>
</evidence>
<comment type="caution">
    <text evidence="10">The sequence shown here is derived from an EMBL/GenBank/DDBJ whole genome shotgun (WGS) entry which is preliminary data.</text>
</comment>
<evidence type="ECO:0000256" key="9">
    <source>
        <dbReference type="ARBA" id="ARBA00023303"/>
    </source>
</evidence>
<evidence type="ECO:0000256" key="3">
    <source>
        <dbReference type="ARBA" id="ARBA00022692"/>
    </source>
</evidence>
<keyword evidence="7" id="KW-0869">Chloride channel</keyword>
<reference evidence="10" key="1">
    <citation type="submission" date="2016-06" db="EMBL/GenBank/DDBJ databases">
        <title>Identification of putative biosynthetic pathways for the production of bioactive secondary metabolites by the marine actinomycete Kocuria kristinae RUTW2-3.</title>
        <authorList>
            <person name="Waterworth S.C."/>
            <person name="Walmsley T.A."/>
            <person name="Matongo T."/>
            <person name="Davies-Coleman M.T."/>
            <person name="Dorrington R.A."/>
        </authorList>
    </citation>
    <scope>NUCLEOTIDE SEQUENCE [LARGE SCALE GENOMIC DNA]</scope>
    <source>
        <strain evidence="10">RUTW2-3</strain>
    </source>
</reference>
<keyword evidence="8" id="KW-0868">Chloride</keyword>
<keyword evidence="3" id="KW-0812">Transmembrane</keyword>
<keyword evidence="9" id="KW-0407">Ion channel</keyword>
<dbReference type="Pfam" id="PF00654">
    <property type="entry name" value="Voltage_CLC"/>
    <property type="match status" value="1"/>
</dbReference>
<dbReference type="GO" id="GO:0005254">
    <property type="term" value="F:chloride channel activity"/>
    <property type="evidence" value="ECO:0007669"/>
    <property type="project" value="UniProtKB-KW"/>
</dbReference>
<comment type="subcellular location">
    <subcellularLocation>
        <location evidence="1">Membrane</location>
        <topology evidence="1">Multi-pass membrane protein</topology>
    </subcellularLocation>
</comment>
<dbReference type="PATRIC" id="fig|37923.10.peg.1527"/>
<keyword evidence="11" id="KW-1185">Reference proteome</keyword>
<evidence type="ECO:0000313" key="11">
    <source>
        <dbReference type="Proteomes" id="UP000053171"/>
    </source>
</evidence>
<organism evidence="10 11">
    <name type="scientific">Rothia kristinae</name>
    <dbReference type="NCBI Taxonomy" id="37923"/>
    <lineage>
        <taxon>Bacteria</taxon>
        <taxon>Bacillati</taxon>
        <taxon>Actinomycetota</taxon>
        <taxon>Actinomycetes</taxon>
        <taxon>Micrococcales</taxon>
        <taxon>Micrococcaceae</taxon>
        <taxon>Rothia</taxon>
    </lineage>
</organism>
<dbReference type="PANTHER" id="PTHR43427:SF6">
    <property type="entry name" value="CHLORIDE CHANNEL PROTEIN CLC-E"/>
    <property type="match status" value="1"/>
</dbReference>
<dbReference type="InterPro" id="IPR050368">
    <property type="entry name" value="ClC-type_chloride_channel"/>
</dbReference>
<keyword evidence="5" id="KW-0406">Ion transport</keyword>
<proteinExistence type="predicted"/>
<dbReference type="InterPro" id="IPR001807">
    <property type="entry name" value="ClC"/>
</dbReference>
<evidence type="ECO:0000256" key="8">
    <source>
        <dbReference type="ARBA" id="ARBA00023214"/>
    </source>
</evidence>
<dbReference type="Gene3D" id="1.10.3080.10">
    <property type="entry name" value="Clc chloride channel"/>
    <property type="match status" value="1"/>
</dbReference>
<keyword evidence="2" id="KW-0813">Transport</keyword>
<evidence type="ECO:0000256" key="6">
    <source>
        <dbReference type="ARBA" id="ARBA00023136"/>
    </source>
</evidence>
<protein>
    <recommendedName>
        <fullName evidence="12">Chloride channel protein</fullName>
    </recommendedName>
</protein>
<evidence type="ECO:0000256" key="7">
    <source>
        <dbReference type="ARBA" id="ARBA00023173"/>
    </source>
</evidence>
<dbReference type="Proteomes" id="UP000053171">
    <property type="component" value="Unassembled WGS sequence"/>
</dbReference>
<dbReference type="PANTHER" id="PTHR43427">
    <property type="entry name" value="CHLORIDE CHANNEL PROTEIN CLC-E"/>
    <property type="match status" value="1"/>
</dbReference>
<name>A0A147EBJ0_9MICC</name>
<evidence type="ECO:0008006" key="12">
    <source>
        <dbReference type="Google" id="ProtNLM"/>
    </source>
</evidence>
<evidence type="ECO:0000256" key="2">
    <source>
        <dbReference type="ARBA" id="ARBA00022448"/>
    </source>
</evidence>
<evidence type="ECO:0000256" key="4">
    <source>
        <dbReference type="ARBA" id="ARBA00022989"/>
    </source>
</evidence>
<dbReference type="InterPro" id="IPR014743">
    <property type="entry name" value="Cl-channel_core"/>
</dbReference>